<reference evidence="3 4" key="1">
    <citation type="journal article" date="2021" name="Hortic Res">
        <title>The domestication of Cucurbita argyrosperma as revealed by the genome of its wild relative.</title>
        <authorList>
            <person name="Barrera-Redondo J."/>
            <person name="Sanchez-de la Vega G."/>
            <person name="Aguirre-Liguori J.A."/>
            <person name="Castellanos-Morales G."/>
            <person name="Gutierrez-Guerrero Y.T."/>
            <person name="Aguirre-Dugua X."/>
            <person name="Aguirre-Planter E."/>
            <person name="Tenaillon M.I."/>
            <person name="Lira-Saade R."/>
            <person name="Eguiarte L.E."/>
        </authorList>
    </citation>
    <scope>NUCLEOTIDE SEQUENCE [LARGE SCALE GENOMIC DNA]</scope>
    <source>
        <strain evidence="3">JBR-2021</strain>
    </source>
</reference>
<dbReference type="InterPro" id="IPR044861">
    <property type="entry name" value="IPNS-like_FE2OG_OXY"/>
</dbReference>
<name>A0AAV6NP10_9ROSI</name>
<feature type="region of interest" description="Disordered" evidence="1">
    <location>
        <begin position="444"/>
        <end position="500"/>
    </location>
</feature>
<dbReference type="Pfam" id="PF14226">
    <property type="entry name" value="DIOX_N"/>
    <property type="match status" value="1"/>
</dbReference>
<feature type="region of interest" description="Disordered" evidence="1">
    <location>
        <begin position="526"/>
        <end position="579"/>
    </location>
</feature>
<dbReference type="PANTHER" id="PTHR47990">
    <property type="entry name" value="2-OXOGLUTARATE (2OG) AND FE(II)-DEPENDENT OXYGENASE SUPERFAMILY PROTEIN-RELATED"/>
    <property type="match status" value="1"/>
</dbReference>
<keyword evidence="4" id="KW-1185">Reference proteome</keyword>
<protein>
    <submittedName>
        <fullName evidence="3">Gibberellin 2-beta-dioxygenase 6</fullName>
    </submittedName>
</protein>
<dbReference type="InterPro" id="IPR026992">
    <property type="entry name" value="DIOX_N"/>
</dbReference>
<evidence type="ECO:0000259" key="2">
    <source>
        <dbReference type="PROSITE" id="PS51471"/>
    </source>
</evidence>
<evidence type="ECO:0000313" key="3">
    <source>
        <dbReference type="EMBL" id="KAG6599879.1"/>
    </source>
</evidence>
<feature type="compositionally biased region" description="Polar residues" evidence="1">
    <location>
        <begin position="564"/>
        <end position="578"/>
    </location>
</feature>
<dbReference type="InterPro" id="IPR050231">
    <property type="entry name" value="Iron_ascorbate_oxido_reductase"/>
</dbReference>
<comment type="caution">
    <text evidence="3">The sequence shown here is derived from an EMBL/GenBank/DDBJ whole genome shotgun (WGS) entry which is preliminary data.</text>
</comment>
<feature type="compositionally biased region" description="Polar residues" evidence="1">
    <location>
        <begin position="537"/>
        <end position="557"/>
    </location>
</feature>
<dbReference type="InterPro" id="IPR005123">
    <property type="entry name" value="Oxoglu/Fe-dep_dioxygenase_dom"/>
</dbReference>
<dbReference type="PROSITE" id="PS51471">
    <property type="entry name" value="FE2OG_OXY"/>
    <property type="match status" value="1"/>
</dbReference>
<feature type="region of interest" description="Disordered" evidence="1">
    <location>
        <begin position="384"/>
        <end position="424"/>
    </location>
</feature>
<accession>A0AAV6NP10</accession>
<evidence type="ECO:0000256" key="1">
    <source>
        <dbReference type="SAM" id="MobiDB-lite"/>
    </source>
</evidence>
<feature type="compositionally biased region" description="Basic residues" evidence="1">
    <location>
        <begin position="445"/>
        <end position="454"/>
    </location>
</feature>
<gene>
    <name evidence="3" type="primary">GA2OX6</name>
    <name evidence="3" type="ORF">SDJN03_05112</name>
</gene>
<feature type="domain" description="Fe2OG dioxygenase" evidence="2">
    <location>
        <begin position="197"/>
        <end position="298"/>
    </location>
</feature>
<dbReference type="Proteomes" id="UP000685013">
    <property type="component" value="Chromosome 4"/>
</dbReference>
<feature type="compositionally biased region" description="Basic and acidic residues" evidence="1">
    <location>
        <begin position="526"/>
        <end position="536"/>
    </location>
</feature>
<feature type="non-terminal residue" evidence="3">
    <location>
        <position position="1"/>
    </location>
</feature>
<sequence length="662" mass="74537">MFKEDTTMMNSNPPLFQQYELLLQSTAHLQPLHNGYQPTSSVLEECQLPLVDLKGLESGKEKERMACSREIFEASAEWGFFQVINHGIRSELLSRMSKEQMKLFAVPFEKKSTSGILDNSYRWGAATATQPNQFSWSEAFHIPLTKVSETDCYGDFIHLREVMEELATAMSKLARSLAGVLVESLGHRKEVFEDMCDESTCFLRLNHYPICPFPGEVTGLVPHTDSDYLTILHQDSGGGLELMKGSQWVAVKPIPEALVVNIGDLLQAWSNDTYKSVKHRVVTNSVRERYSTAYFLCPSNHSGIGSCRQPSPYRHFTFGEYRKQSLLPVPPHAVPARRHFCSCRCKLQCQPCLSEQTEEKQMVRVASDGGTGRRLPQWMLGVRADDQIQRSNDVDNNKKSLEEELESQASLAKEGNSFKRPQKSVLHQQKETLVEDLCTPECVSKKRKGRKRKSSRIDEAEDADDPEAVPAMKSNRLRRKLVDSALGKRKTPKNLGTRSDDDMELTVEDLIVIAKEYVEADKDRAHKHELHGERESSSINPRTCHARNQSEGSFNTNNDKKQSSVDLSTSIPHDSTAISGGEKIDIGVRTTGDPAKDMLNLFLGPLLKKSVENEKPKFVTTDAQFSCDLKRQNQRHNENVGDVVSVMKKKSSLKDKVAMFLG</sequence>
<organism evidence="3 4">
    <name type="scientific">Cucurbita argyrosperma subsp. sororia</name>
    <dbReference type="NCBI Taxonomy" id="37648"/>
    <lineage>
        <taxon>Eukaryota</taxon>
        <taxon>Viridiplantae</taxon>
        <taxon>Streptophyta</taxon>
        <taxon>Embryophyta</taxon>
        <taxon>Tracheophyta</taxon>
        <taxon>Spermatophyta</taxon>
        <taxon>Magnoliopsida</taxon>
        <taxon>eudicotyledons</taxon>
        <taxon>Gunneridae</taxon>
        <taxon>Pentapetalae</taxon>
        <taxon>rosids</taxon>
        <taxon>fabids</taxon>
        <taxon>Cucurbitales</taxon>
        <taxon>Cucurbitaceae</taxon>
        <taxon>Cucurbiteae</taxon>
        <taxon>Cucurbita</taxon>
    </lineage>
</organism>
<feature type="compositionally biased region" description="Basic and acidic residues" evidence="1">
    <location>
        <begin position="384"/>
        <end position="402"/>
    </location>
</feature>
<dbReference type="EMBL" id="JAGKQH010000004">
    <property type="protein sequence ID" value="KAG6599879.1"/>
    <property type="molecule type" value="Genomic_DNA"/>
</dbReference>
<evidence type="ECO:0000313" key="4">
    <source>
        <dbReference type="Proteomes" id="UP000685013"/>
    </source>
</evidence>
<dbReference type="AlphaFoldDB" id="A0AAV6NP10"/>
<proteinExistence type="predicted"/>
<dbReference type="Pfam" id="PF03171">
    <property type="entry name" value="2OG-FeII_Oxy"/>
    <property type="match status" value="1"/>
</dbReference>